<keyword evidence="2" id="KW-1185">Reference proteome</keyword>
<proteinExistence type="predicted"/>
<evidence type="ECO:0000313" key="2">
    <source>
        <dbReference type="Proteomes" id="UP001054945"/>
    </source>
</evidence>
<name>A0AAV4XSC2_CAEEX</name>
<dbReference type="EMBL" id="BPLR01018256">
    <property type="protein sequence ID" value="GIY98095.1"/>
    <property type="molecule type" value="Genomic_DNA"/>
</dbReference>
<sequence length="150" mass="17162">MDSIAKRGKLFRCTRDAVAFLQTRFDKHLFCGFEEEKRSQSGMNALFINIHNKESELGKLCTVKYEDPVFIFYCNFNCSLEHCQECVGCGEKNANKREAADVVCYRPLTACRSEGEGVQTFSSRPPSDKCLENTKTFPCLKNVRSMFQNK</sequence>
<comment type="caution">
    <text evidence="1">The sequence shown here is derived from an EMBL/GenBank/DDBJ whole genome shotgun (WGS) entry which is preliminary data.</text>
</comment>
<gene>
    <name evidence="1" type="ORF">CEXT_575361</name>
</gene>
<organism evidence="1 2">
    <name type="scientific">Caerostris extrusa</name>
    <name type="common">Bark spider</name>
    <name type="synonym">Caerostris bankana</name>
    <dbReference type="NCBI Taxonomy" id="172846"/>
    <lineage>
        <taxon>Eukaryota</taxon>
        <taxon>Metazoa</taxon>
        <taxon>Ecdysozoa</taxon>
        <taxon>Arthropoda</taxon>
        <taxon>Chelicerata</taxon>
        <taxon>Arachnida</taxon>
        <taxon>Araneae</taxon>
        <taxon>Araneomorphae</taxon>
        <taxon>Entelegynae</taxon>
        <taxon>Araneoidea</taxon>
        <taxon>Araneidae</taxon>
        <taxon>Caerostris</taxon>
    </lineage>
</organism>
<dbReference type="AlphaFoldDB" id="A0AAV4XSC2"/>
<reference evidence="1 2" key="1">
    <citation type="submission" date="2021-06" db="EMBL/GenBank/DDBJ databases">
        <title>Caerostris extrusa draft genome.</title>
        <authorList>
            <person name="Kono N."/>
            <person name="Arakawa K."/>
        </authorList>
    </citation>
    <scope>NUCLEOTIDE SEQUENCE [LARGE SCALE GENOMIC DNA]</scope>
</reference>
<dbReference type="Proteomes" id="UP001054945">
    <property type="component" value="Unassembled WGS sequence"/>
</dbReference>
<protein>
    <submittedName>
        <fullName evidence="1">Uncharacterized protein</fullName>
    </submittedName>
</protein>
<accession>A0AAV4XSC2</accession>
<evidence type="ECO:0000313" key="1">
    <source>
        <dbReference type="EMBL" id="GIY98095.1"/>
    </source>
</evidence>